<reference evidence="16 17" key="1">
    <citation type="journal article" date="2015" name="Genome Biol. Evol.">
        <title>Phylogenomic analyses indicate that early fungi evolved digesting cell walls of algal ancestors of land plants.</title>
        <authorList>
            <person name="Chang Y."/>
            <person name="Wang S."/>
            <person name="Sekimoto S."/>
            <person name="Aerts A.L."/>
            <person name="Choi C."/>
            <person name="Clum A."/>
            <person name="LaButti K.M."/>
            <person name="Lindquist E.A."/>
            <person name="Yee Ngan C."/>
            <person name="Ohm R.A."/>
            <person name="Salamov A.A."/>
            <person name="Grigoriev I.V."/>
            <person name="Spatafora J.W."/>
            <person name="Berbee M.L."/>
        </authorList>
    </citation>
    <scope>NUCLEOTIDE SEQUENCE [LARGE SCALE GENOMIC DNA]</scope>
    <source>
        <strain evidence="16 17">JEL478</strain>
    </source>
</reference>
<evidence type="ECO:0000256" key="7">
    <source>
        <dbReference type="ARBA" id="ARBA00022490"/>
    </source>
</evidence>
<dbReference type="SUPFAM" id="SSF53474">
    <property type="entry name" value="alpha/beta-Hydrolases"/>
    <property type="match status" value="1"/>
</dbReference>
<dbReference type="InterPro" id="IPR050565">
    <property type="entry name" value="LYPA1-2/EST-like"/>
</dbReference>
<evidence type="ECO:0000256" key="3">
    <source>
        <dbReference type="ARBA" id="ARBA00006499"/>
    </source>
</evidence>
<evidence type="ECO:0000256" key="5">
    <source>
        <dbReference type="ARBA" id="ARBA00014923"/>
    </source>
</evidence>
<proteinExistence type="inferred from homology"/>
<gene>
    <name evidence="16" type="ORF">M427DRAFT_59879</name>
</gene>
<dbReference type="Proteomes" id="UP000070544">
    <property type="component" value="Unassembled WGS sequence"/>
</dbReference>
<evidence type="ECO:0000313" key="16">
    <source>
        <dbReference type="EMBL" id="KXS12010.1"/>
    </source>
</evidence>
<comment type="subcellular location">
    <subcellularLocation>
        <location evidence="2">Cytoplasm</location>
    </subcellularLocation>
    <subcellularLocation>
        <location evidence="1">Nucleus</location>
    </subcellularLocation>
</comment>
<dbReference type="STRING" id="1344416.A0A139A5E1"/>
<dbReference type="GO" id="GO:0005634">
    <property type="term" value="C:nucleus"/>
    <property type="evidence" value="ECO:0007669"/>
    <property type="project" value="UniProtKB-SubCell"/>
</dbReference>
<keyword evidence="7" id="KW-0963">Cytoplasm</keyword>
<evidence type="ECO:0000256" key="14">
    <source>
        <dbReference type="ARBA" id="ARBA00047337"/>
    </source>
</evidence>
<evidence type="ECO:0000256" key="11">
    <source>
        <dbReference type="ARBA" id="ARBA00023242"/>
    </source>
</evidence>
<dbReference type="InterPro" id="IPR003140">
    <property type="entry name" value="PLipase/COase/thioEstase"/>
</dbReference>
<dbReference type="GO" id="GO:0005737">
    <property type="term" value="C:cytoplasm"/>
    <property type="evidence" value="ECO:0007669"/>
    <property type="project" value="UniProtKB-SubCell"/>
</dbReference>
<dbReference type="Gene3D" id="3.40.50.1820">
    <property type="entry name" value="alpha/beta hydrolase"/>
    <property type="match status" value="1"/>
</dbReference>
<evidence type="ECO:0000256" key="13">
    <source>
        <dbReference type="ARBA" id="ARBA00031195"/>
    </source>
</evidence>
<evidence type="ECO:0000256" key="8">
    <source>
        <dbReference type="ARBA" id="ARBA00022801"/>
    </source>
</evidence>
<comment type="similarity">
    <text evidence="3">Belongs to the AB hydrolase superfamily. AB hydrolase 2 family.</text>
</comment>
<dbReference type="EMBL" id="KQ965792">
    <property type="protein sequence ID" value="KXS12010.1"/>
    <property type="molecule type" value="Genomic_DNA"/>
</dbReference>
<dbReference type="GO" id="GO:0052689">
    <property type="term" value="F:carboxylic ester hydrolase activity"/>
    <property type="evidence" value="ECO:0007669"/>
    <property type="project" value="UniProtKB-KW"/>
</dbReference>
<sequence length="221" mass="23741">MKLRTLVIPAKIAHTATVLILHGLGDSGHGWAPIATALAPLLPHVKFVLPHAAVRPITINQGMRMPGWYDISSFDFDRRSEDEAGLSESVKQIEELIQDEIASGITADRIVLGGFSQGAAMSLLTTLTTSTKLAGAFAMSGYLPLATKFPAAANPANKQTPIALFHGTDDEVVLMRHGKTTYDALVGWGYKVTWKEYDGMGHSASEEEVADLARFLKGIVA</sequence>
<keyword evidence="10" id="KW-0443">Lipid metabolism</keyword>
<evidence type="ECO:0000256" key="2">
    <source>
        <dbReference type="ARBA" id="ARBA00004496"/>
    </source>
</evidence>
<evidence type="ECO:0000313" key="17">
    <source>
        <dbReference type="Proteomes" id="UP000070544"/>
    </source>
</evidence>
<dbReference type="PANTHER" id="PTHR10655">
    <property type="entry name" value="LYSOPHOSPHOLIPASE-RELATED"/>
    <property type="match status" value="1"/>
</dbReference>
<evidence type="ECO:0000256" key="4">
    <source>
        <dbReference type="ARBA" id="ARBA00012423"/>
    </source>
</evidence>
<dbReference type="InterPro" id="IPR029058">
    <property type="entry name" value="AB_hydrolase_fold"/>
</dbReference>
<dbReference type="GO" id="GO:0008474">
    <property type="term" value="F:palmitoyl-(protein) hydrolase activity"/>
    <property type="evidence" value="ECO:0007669"/>
    <property type="project" value="UniProtKB-EC"/>
</dbReference>
<evidence type="ECO:0000256" key="9">
    <source>
        <dbReference type="ARBA" id="ARBA00022832"/>
    </source>
</evidence>
<dbReference type="AlphaFoldDB" id="A0A139A5E1"/>
<evidence type="ECO:0000256" key="10">
    <source>
        <dbReference type="ARBA" id="ARBA00023098"/>
    </source>
</evidence>
<keyword evidence="6" id="KW-0719">Serine esterase</keyword>
<organism evidence="16 17">
    <name type="scientific">Gonapodya prolifera (strain JEL478)</name>
    <name type="common">Monoblepharis prolifera</name>
    <dbReference type="NCBI Taxonomy" id="1344416"/>
    <lineage>
        <taxon>Eukaryota</taxon>
        <taxon>Fungi</taxon>
        <taxon>Fungi incertae sedis</taxon>
        <taxon>Chytridiomycota</taxon>
        <taxon>Chytridiomycota incertae sedis</taxon>
        <taxon>Monoblepharidomycetes</taxon>
        <taxon>Monoblepharidales</taxon>
        <taxon>Gonapodyaceae</taxon>
        <taxon>Gonapodya</taxon>
    </lineage>
</organism>
<comment type="catalytic activity">
    <reaction evidence="14">
        <text>S-hexadecanoyl-L-cysteinyl-[protein] + H2O = L-cysteinyl-[protein] + hexadecanoate + H(+)</text>
        <dbReference type="Rhea" id="RHEA:19233"/>
        <dbReference type="Rhea" id="RHEA-COMP:10131"/>
        <dbReference type="Rhea" id="RHEA-COMP:11032"/>
        <dbReference type="ChEBI" id="CHEBI:7896"/>
        <dbReference type="ChEBI" id="CHEBI:15377"/>
        <dbReference type="ChEBI" id="CHEBI:15378"/>
        <dbReference type="ChEBI" id="CHEBI:29950"/>
        <dbReference type="ChEBI" id="CHEBI:74151"/>
        <dbReference type="EC" id="3.1.2.22"/>
    </reaction>
</comment>
<comment type="function">
    <text evidence="12">Hydrolyzes fatty acids from S-acylated cysteine residues in proteins with a strong preference for palmitoylated G-alpha proteins over other acyl substrates. Mediates the deacylation of G-alpha proteins such as GPA1 in vivo, but has weak or no activity toward palmitoylated Ras proteins. Has weak lysophospholipase activity in vitro; however such activity may not exist in vivo.</text>
</comment>
<dbReference type="OMA" id="WYDILAM"/>
<protein>
    <recommendedName>
        <fullName evidence="5">Acyl-protein thioesterase 1</fullName>
        <ecNumber evidence="4">3.1.2.22</ecNumber>
    </recommendedName>
    <alternativeName>
        <fullName evidence="13">Palmitoyl-protein hydrolase</fullName>
    </alternativeName>
</protein>
<dbReference type="FunFam" id="3.40.50.1820:FF:000276">
    <property type="entry name" value="Acyl-protein thioesterase 1"/>
    <property type="match status" value="1"/>
</dbReference>
<dbReference type="GO" id="GO:0006631">
    <property type="term" value="P:fatty acid metabolic process"/>
    <property type="evidence" value="ECO:0007669"/>
    <property type="project" value="UniProtKB-KW"/>
</dbReference>
<dbReference type="OrthoDB" id="2418081at2759"/>
<keyword evidence="9" id="KW-0276">Fatty acid metabolism</keyword>
<keyword evidence="17" id="KW-1185">Reference proteome</keyword>
<dbReference type="PANTHER" id="PTHR10655:SF17">
    <property type="entry name" value="LYSOPHOSPHOLIPASE-LIKE PROTEIN 1"/>
    <property type="match status" value="1"/>
</dbReference>
<evidence type="ECO:0000256" key="1">
    <source>
        <dbReference type="ARBA" id="ARBA00004123"/>
    </source>
</evidence>
<evidence type="ECO:0000259" key="15">
    <source>
        <dbReference type="Pfam" id="PF02230"/>
    </source>
</evidence>
<dbReference type="EC" id="3.1.2.22" evidence="4"/>
<accession>A0A139A5E1</accession>
<evidence type="ECO:0000256" key="12">
    <source>
        <dbReference type="ARBA" id="ARBA00029392"/>
    </source>
</evidence>
<dbReference type="Pfam" id="PF02230">
    <property type="entry name" value="Abhydrolase_2"/>
    <property type="match status" value="1"/>
</dbReference>
<feature type="domain" description="Phospholipase/carboxylesterase/thioesterase" evidence="15">
    <location>
        <begin position="7"/>
        <end position="217"/>
    </location>
</feature>
<keyword evidence="8" id="KW-0378">Hydrolase</keyword>
<name>A0A139A5E1_GONPJ</name>
<keyword evidence="11" id="KW-0539">Nucleus</keyword>
<evidence type="ECO:0000256" key="6">
    <source>
        <dbReference type="ARBA" id="ARBA00022487"/>
    </source>
</evidence>